<keyword evidence="4" id="KW-0472">Membrane</keyword>
<dbReference type="PANTHER" id="PTHR32089">
    <property type="entry name" value="METHYL-ACCEPTING CHEMOTAXIS PROTEIN MCPB"/>
    <property type="match status" value="1"/>
</dbReference>
<dbReference type="PROSITE" id="PS50111">
    <property type="entry name" value="CHEMOTAXIS_TRANSDUC_2"/>
    <property type="match status" value="1"/>
</dbReference>
<evidence type="ECO:0000256" key="4">
    <source>
        <dbReference type="SAM" id="Phobius"/>
    </source>
</evidence>
<dbReference type="SUPFAM" id="SSF58104">
    <property type="entry name" value="Methyl-accepting chemotaxis protein (MCP) signaling domain"/>
    <property type="match status" value="1"/>
</dbReference>
<evidence type="ECO:0000256" key="1">
    <source>
        <dbReference type="ARBA" id="ARBA00023224"/>
    </source>
</evidence>
<dbReference type="Proteomes" id="UP000192505">
    <property type="component" value="Unassembled WGS sequence"/>
</dbReference>
<dbReference type="GO" id="GO:0004888">
    <property type="term" value="F:transmembrane signaling receptor activity"/>
    <property type="evidence" value="ECO:0007669"/>
    <property type="project" value="InterPro"/>
</dbReference>
<dbReference type="InterPro" id="IPR007891">
    <property type="entry name" value="CHASE3"/>
</dbReference>
<feature type="domain" description="Methyl-accepting transducer" evidence="5">
    <location>
        <begin position="216"/>
        <end position="452"/>
    </location>
</feature>
<comment type="caution">
    <text evidence="6">The sequence shown here is derived from an EMBL/GenBank/DDBJ whole genome shotgun (WGS) entry which is preliminary data.</text>
</comment>
<feature type="transmembrane region" description="Helical" evidence="4">
    <location>
        <begin position="187"/>
        <end position="209"/>
    </location>
</feature>
<comment type="similarity">
    <text evidence="2">Belongs to the methyl-accepting chemotaxis (MCP) protein family.</text>
</comment>
<dbReference type="SMART" id="SM00283">
    <property type="entry name" value="MA"/>
    <property type="match status" value="1"/>
</dbReference>
<gene>
    <name evidence="6" type="ORF">BWK72_19730</name>
</gene>
<dbReference type="Pfam" id="PF00015">
    <property type="entry name" value="MCPsignal"/>
    <property type="match status" value="1"/>
</dbReference>
<dbReference type="GO" id="GO:0006935">
    <property type="term" value="P:chemotaxis"/>
    <property type="evidence" value="ECO:0007669"/>
    <property type="project" value="InterPro"/>
</dbReference>
<dbReference type="PANTHER" id="PTHR32089:SF112">
    <property type="entry name" value="LYSOZYME-LIKE PROTEIN-RELATED"/>
    <property type="match status" value="1"/>
</dbReference>
<dbReference type="Pfam" id="PF05227">
    <property type="entry name" value="CHASE3"/>
    <property type="match status" value="1"/>
</dbReference>
<evidence type="ECO:0000313" key="7">
    <source>
        <dbReference type="Proteomes" id="UP000192505"/>
    </source>
</evidence>
<dbReference type="GO" id="GO:0007165">
    <property type="term" value="P:signal transduction"/>
    <property type="evidence" value="ECO:0007669"/>
    <property type="project" value="UniProtKB-KW"/>
</dbReference>
<reference evidence="6 7" key="1">
    <citation type="submission" date="2017-01" db="EMBL/GenBank/DDBJ databases">
        <title>Novel large sulfur bacteria in the metagenomes of groundwater-fed chemosynthetic microbial mats in the Lake Huron basin.</title>
        <authorList>
            <person name="Sharrar A.M."/>
            <person name="Flood B.E."/>
            <person name="Bailey J.V."/>
            <person name="Jones D.S."/>
            <person name="Biddanda B."/>
            <person name="Ruberg S.A."/>
            <person name="Marcus D.N."/>
            <person name="Dick G.J."/>
        </authorList>
    </citation>
    <scope>NUCLEOTIDE SEQUENCE [LARGE SCALE GENOMIC DNA]</scope>
    <source>
        <strain evidence="6">A7</strain>
    </source>
</reference>
<name>A0A1W9KP70_9BURK</name>
<proteinExistence type="inferred from homology"/>
<dbReference type="EMBL" id="MTEI01000028">
    <property type="protein sequence ID" value="OQW85943.1"/>
    <property type="molecule type" value="Genomic_DNA"/>
</dbReference>
<protein>
    <recommendedName>
        <fullName evidence="5">Methyl-accepting transducer domain-containing protein</fullName>
    </recommendedName>
</protein>
<evidence type="ECO:0000256" key="2">
    <source>
        <dbReference type="ARBA" id="ARBA00029447"/>
    </source>
</evidence>
<dbReference type="GO" id="GO:0016020">
    <property type="term" value="C:membrane"/>
    <property type="evidence" value="ECO:0007669"/>
    <property type="project" value="InterPro"/>
</dbReference>
<dbReference type="AlphaFoldDB" id="A0A1W9KP70"/>
<evidence type="ECO:0000313" key="6">
    <source>
        <dbReference type="EMBL" id="OQW85943.1"/>
    </source>
</evidence>
<keyword evidence="4" id="KW-1133">Transmembrane helix</keyword>
<dbReference type="InterPro" id="IPR004090">
    <property type="entry name" value="Chemotax_Me-accpt_rcpt"/>
</dbReference>
<evidence type="ECO:0000259" key="5">
    <source>
        <dbReference type="PROSITE" id="PS50111"/>
    </source>
</evidence>
<evidence type="ECO:0000256" key="3">
    <source>
        <dbReference type="PROSITE-ProRule" id="PRU00284"/>
    </source>
</evidence>
<dbReference type="Gene3D" id="1.10.287.950">
    <property type="entry name" value="Methyl-accepting chemotaxis protein"/>
    <property type="match status" value="1"/>
</dbReference>
<dbReference type="InterPro" id="IPR004089">
    <property type="entry name" value="MCPsignal_dom"/>
</dbReference>
<keyword evidence="1 3" id="KW-0807">Transducer</keyword>
<dbReference type="PRINTS" id="PR00260">
    <property type="entry name" value="CHEMTRNSDUCR"/>
</dbReference>
<organism evidence="6 7">
    <name type="scientific">Rhodoferax ferrireducens</name>
    <dbReference type="NCBI Taxonomy" id="192843"/>
    <lineage>
        <taxon>Bacteria</taxon>
        <taxon>Pseudomonadati</taxon>
        <taxon>Pseudomonadota</taxon>
        <taxon>Betaproteobacteria</taxon>
        <taxon>Burkholderiales</taxon>
        <taxon>Comamonadaceae</taxon>
        <taxon>Rhodoferax</taxon>
    </lineage>
</organism>
<keyword evidence="4" id="KW-0812">Transmembrane</keyword>
<accession>A0A1W9KP70</accession>
<sequence length="483" mass="51316">MFEKMKLRQRILLGYLAPLLLLLGAMGLVFYNLHQATHAAAGVEASHLTMDEARDLAYTLTKMQRAARGYLLIKNPTSRQTFLDSEKDFASRGEKLTGLVKDPQQQENLHSMLNMGQDLIKLDNQFLILVDAGKQAEAQARFRGGEGIKESAEVDAQWNRFRQRETEIVKERQETYDAAMRTVANSIIYGMLGAIALAVAIAVWLAAAVSRKITINAAQLSTAANEIAATITQHERTASQQATAANETSATIEELAASSKKTAAQAANAAAVAEKAGAATAQGDETTRQAVVAMGGLKDKIGAMADQILHLGEQTGQIGSTATVLKDLAGQINMLALNAAVEAARAGEHGKGFAVVASEIRKLADESKKSAEQTAVLVTDIQKATNSSIMMTEEGTHTVSEVTQLVQKVAELFSNLASLAGSANENAQQVMLNAQQQSAAFNQVVQATNSIVSGAKETAAGISQTKIGVQNLNEAAENLKAIA</sequence>